<dbReference type="InterPro" id="IPR046952">
    <property type="entry name" value="GSHR/TRXR-like"/>
</dbReference>
<dbReference type="FunFam" id="3.50.50.60:FF:000190">
    <property type="entry name" value="Thioredoxin reductase"/>
    <property type="match status" value="1"/>
</dbReference>
<comment type="cofactor">
    <cofactor evidence="12">
        <name>FAD</name>
        <dbReference type="ChEBI" id="CHEBI:57692"/>
    </cofactor>
    <text evidence="12">Binds 1 FAD per subunit.</text>
</comment>
<dbReference type="HOGENOM" id="CLU_016755_2_4_1"/>
<dbReference type="GO" id="GO:0045454">
    <property type="term" value="P:cell redox homeostasis"/>
    <property type="evidence" value="ECO:0007669"/>
    <property type="project" value="InterPro"/>
</dbReference>
<dbReference type="SUPFAM" id="SSF55424">
    <property type="entry name" value="FAD/NAD-linked reductases, dimerisation (C-terminal) domain"/>
    <property type="match status" value="1"/>
</dbReference>
<evidence type="ECO:0000259" key="15">
    <source>
        <dbReference type="Pfam" id="PF02852"/>
    </source>
</evidence>
<evidence type="ECO:0000256" key="14">
    <source>
        <dbReference type="RuleBase" id="RU003691"/>
    </source>
</evidence>
<keyword evidence="12" id="KW-0547">Nucleotide-binding</keyword>
<feature type="domain" description="Pyridine nucleotide-disulphide oxidoreductase dimerisation" evidence="15">
    <location>
        <begin position="392"/>
        <end position="503"/>
    </location>
</feature>
<dbReference type="EC" id="1.8.1.9" evidence="2"/>
<dbReference type="GO" id="GO:0004791">
    <property type="term" value="F:thioredoxin-disulfide reductase (NADPH) activity"/>
    <property type="evidence" value="ECO:0007669"/>
    <property type="project" value="UniProtKB-EC"/>
</dbReference>
<evidence type="ECO:0000256" key="11">
    <source>
        <dbReference type="PIRSR" id="PIRSR000350-2"/>
    </source>
</evidence>
<dbReference type="STRING" id="312017.Q24GS0"/>
<dbReference type="InterPro" id="IPR004099">
    <property type="entry name" value="Pyr_nucl-diS_OxRdtase_dimer"/>
</dbReference>
<dbReference type="PRINTS" id="PR00368">
    <property type="entry name" value="FADPNR"/>
</dbReference>
<comment type="function">
    <text evidence="10">Catalyzes the transfer of electrons from NADPH to thioredoxins TRX1, TRX2 and TRX3, which in turn act as reductants of disulfide containing proteins. Able to reduce nitroglutathione (GSNO), a compound involved in the transport of nitric oxide (NO); however, TRX1 is more efficient in reducing GSNO. Has no catalytic activity towards oxidized glutathione (GSSG).</text>
</comment>
<evidence type="ECO:0000256" key="1">
    <source>
        <dbReference type="ARBA" id="ARBA00007532"/>
    </source>
</evidence>
<evidence type="ECO:0000256" key="4">
    <source>
        <dbReference type="ARBA" id="ARBA00022630"/>
    </source>
</evidence>
<evidence type="ECO:0000313" key="18">
    <source>
        <dbReference type="Proteomes" id="UP000009168"/>
    </source>
</evidence>
<evidence type="ECO:0000256" key="10">
    <source>
        <dbReference type="ARBA" id="ARBA00053237"/>
    </source>
</evidence>
<dbReference type="PROSITE" id="PS00076">
    <property type="entry name" value="PYRIDINE_REDOX_1"/>
    <property type="match status" value="1"/>
</dbReference>
<dbReference type="AlphaFoldDB" id="Q24GS0"/>
<reference evidence="18" key="1">
    <citation type="journal article" date="2006" name="PLoS Biol.">
        <title>Macronuclear genome sequence of the ciliate Tetrahymena thermophila, a model eukaryote.</title>
        <authorList>
            <person name="Eisen J.A."/>
            <person name="Coyne R.S."/>
            <person name="Wu M."/>
            <person name="Wu D."/>
            <person name="Thiagarajan M."/>
            <person name="Wortman J.R."/>
            <person name="Badger J.H."/>
            <person name="Ren Q."/>
            <person name="Amedeo P."/>
            <person name="Jones K.M."/>
            <person name="Tallon L.J."/>
            <person name="Delcher A.L."/>
            <person name="Salzberg S.L."/>
            <person name="Silva J.C."/>
            <person name="Haas B.J."/>
            <person name="Majoros W.H."/>
            <person name="Farzad M."/>
            <person name="Carlton J.M."/>
            <person name="Smith R.K. Jr."/>
            <person name="Garg J."/>
            <person name="Pearlman R.E."/>
            <person name="Karrer K.M."/>
            <person name="Sun L."/>
            <person name="Manning G."/>
            <person name="Elde N.C."/>
            <person name="Turkewitz A.P."/>
            <person name="Asai D.J."/>
            <person name="Wilkes D.E."/>
            <person name="Wang Y."/>
            <person name="Cai H."/>
            <person name="Collins K."/>
            <person name="Stewart B.A."/>
            <person name="Lee S.R."/>
            <person name="Wilamowska K."/>
            <person name="Weinberg Z."/>
            <person name="Ruzzo W.L."/>
            <person name="Wloga D."/>
            <person name="Gaertig J."/>
            <person name="Frankel J."/>
            <person name="Tsao C.-C."/>
            <person name="Gorovsky M.A."/>
            <person name="Keeling P.J."/>
            <person name="Waller R.F."/>
            <person name="Patron N.J."/>
            <person name="Cherry J.M."/>
            <person name="Stover N.A."/>
            <person name="Krieger C.J."/>
            <person name="del Toro C."/>
            <person name="Ryder H.F."/>
            <person name="Williamson S.C."/>
            <person name="Barbeau R.A."/>
            <person name="Hamilton E.P."/>
            <person name="Orias E."/>
        </authorList>
    </citation>
    <scope>NUCLEOTIDE SEQUENCE [LARGE SCALE GENOMIC DNA]</scope>
    <source>
        <strain evidence="18">SB210</strain>
    </source>
</reference>
<sequence length="510" mass="56740">MIKINKILIHSFNPQRFQIFSTMNLYQFSFQKYQYDYFVIGGGSGGQASAKEAASFGARVGLADFVKPSPQGSTWGLGGTCVNVGCVPKKMFHYASEFGDILEHQRNAGWEVPHNINHNWSTLVNKVQTYIKRLNGIYMDALKDKKVTYYNAFASLKDKNTIQLEDINGNKTEVTSKYILLALGGRPKYLDEIPNIRELAITSDDIFFQNTPPGKTLVVGASYVALECAGFLNGLGYDVTVLVRSKVLANFDQEFAQKVKLFMQKHGVKFIEGAVPTSIKLSEQGQDLKHVEYKNTQTGELVGQDHFKTVLIAVGRGAQTKGVNLEQVGVQLTKDGKIVCDDSDTTAIPNIFSVGDCVEGRLELTPTAIKAGRMLARRLFNNQKQLMQYHNVPTTIFTPLEFGTVGLSEEQAAKKYGKDNLNIWISTFKPMDWQYSVAKQDDRAICKLITVKNDNDKVIGLHYIGPQAAEVTQGFAVAIQMGANKEDFDNTVAIHPSYAEEFVLLRTPRL</sequence>
<feature type="binding site" evidence="12">
    <location>
        <position position="90"/>
    </location>
    <ligand>
        <name>FAD</name>
        <dbReference type="ChEBI" id="CHEBI:57692"/>
    </ligand>
</feature>
<keyword evidence="6" id="KW-0521">NADP</keyword>
<dbReference type="InterPro" id="IPR006338">
    <property type="entry name" value="Thioredoxin/glutathione_Rdtase"/>
</dbReference>
<evidence type="ECO:0000256" key="5">
    <source>
        <dbReference type="ARBA" id="ARBA00022827"/>
    </source>
</evidence>
<dbReference type="GO" id="GO:0050660">
    <property type="term" value="F:flavin adenine dinucleotide binding"/>
    <property type="evidence" value="ECO:0007669"/>
    <property type="project" value="InterPro"/>
</dbReference>
<evidence type="ECO:0000256" key="13">
    <source>
        <dbReference type="PIRSR" id="PIRSR000350-4"/>
    </source>
</evidence>
<feature type="disulfide bond" description="Redox-active" evidence="13">
    <location>
        <begin position="81"/>
        <end position="86"/>
    </location>
</feature>
<keyword evidence="5 12" id="KW-0274">FAD</keyword>
<evidence type="ECO:0000256" key="3">
    <source>
        <dbReference type="ARBA" id="ARBA00018719"/>
    </source>
</evidence>
<dbReference type="GeneID" id="7830005"/>
<dbReference type="PIRSF" id="PIRSF000350">
    <property type="entry name" value="Mercury_reductase_MerA"/>
    <property type="match status" value="1"/>
</dbReference>
<dbReference type="PRINTS" id="PR00411">
    <property type="entry name" value="PNDRDTASEI"/>
</dbReference>
<dbReference type="KEGG" id="tet:TTHERM_01222600"/>
<dbReference type="SUPFAM" id="SSF51905">
    <property type="entry name" value="FAD/NAD(P)-binding domain"/>
    <property type="match status" value="1"/>
</dbReference>
<dbReference type="GO" id="GO:0005829">
    <property type="term" value="C:cytosol"/>
    <property type="evidence" value="ECO:0007669"/>
    <property type="project" value="TreeGrafter"/>
</dbReference>
<evidence type="ECO:0000256" key="2">
    <source>
        <dbReference type="ARBA" id="ARBA00012610"/>
    </source>
</evidence>
<dbReference type="GO" id="GO:0004362">
    <property type="term" value="F:glutathione-disulfide reductase (NADPH) activity"/>
    <property type="evidence" value="ECO:0007669"/>
    <property type="project" value="TreeGrafter"/>
</dbReference>
<accession>Q24GS0</accession>
<dbReference type="PANTHER" id="PTHR42737">
    <property type="entry name" value="GLUTATHIONE REDUCTASE"/>
    <property type="match status" value="1"/>
</dbReference>
<dbReference type="InterPro" id="IPR023753">
    <property type="entry name" value="FAD/NAD-binding_dom"/>
</dbReference>
<evidence type="ECO:0000259" key="16">
    <source>
        <dbReference type="Pfam" id="PF07992"/>
    </source>
</evidence>
<keyword evidence="8" id="KW-1015">Disulfide bond</keyword>
<organism evidence="17 18">
    <name type="scientific">Tetrahymena thermophila (strain SB210)</name>
    <dbReference type="NCBI Taxonomy" id="312017"/>
    <lineage>
        <taxon>Eukaryota</taxon>
        <taxon>Sar</taxon>
        <taxon>Alveolata</taxon>
        <taxon>Ciliophora</taxon>
        <taxon>Intramacronucleata</taxon>
        <taxon>Oligohymenophorea</taxon>
        <taxon>Hymenostomatida</taxon>
        <taxon>Tetrahymenina</taxon>
        <taxon>Tetrahymenidae</taxon>
        <taxon>Tetrahymena</taxon>
    </lineage>
</organism>
<evidence type="ECO:0000256" key="8">
    <source>
        <dbReference type="ARBA" id="ARBA00023157"/>
    </source>
</evidence>
<dbReference type="InterPro" id="IPR001100">
    <property type="entry name" value="Pyr_nuc-diS_OxRdtase"/>
</dbReference>
<keyword evidence="4 14" id="KW-0285">Flavoprotein</keyword>
<evidence type="ECO:0000256" key="6">
    <source>
        <dbReference type="ARBA" id="ARBA00022857"/>
    </source>
</evidence>
<keyword evidence="18" id="KW-1185">Reference proteome</keyword>
<feature type="binding site" evidence="12">
    <location>
        <begin position="220"/>
        <end position="227"/>
    </location>
    <ligand>
        <name>NAD(+)</name>
        <dbReference type="ChEBI" id="CHEBI:57540"/>
    </ligand>
</feature>
<gene>
    <name evidence="17" type="ORF">TTHERM_01222600</name>
</gene>
<dbReference type="Pfam" id="PF02852">
    <property type="entry name" value="Pyr_redox_dim"/>
    <property type="match status" value="1"/>
</dbReference>
<dbReference type="FunCoup" id="Q24GS0">
    <property type="interactions" value="222"/>
</dbReference>
<protein>
    <recommendedName>
        <fullName evidence="3">Thioredoxin reductase</fullName>
        <ecNumber evidence="2">1.8.1.9</ecNumber>
    </recommendedName>
</protein>
<feature type="active site" description="Proton acceptor" evidence="11">
    <location>
        <position position="495"/>
    </location>
</feature>
<dbReference type="EMBL" id="GG662253">
    <property type="protein sequence ID" value="EAS06990.2"/>
    <property type="molecule type" value="Genomic_DNA"/>
</dbReference>
<evidence type="ECO:0000256" key="12">
    <source>
        <dbReference type="PIRSR" id="PIRSR000350-3"/>
    </source>
</evidence>
<name>Q24GS0_TETTS</name>
<keyword evidence="12" id="KW-0520">NAD</keyword>
<evidence type="ECO:0000313" key="17">
    <source>
        <dbReference type="EMBL" id="EAS06990.2"/>
    </source>
</evidence>
<dbReference type="NCBIfam" id="TIGR01438">
    <property type="entry name" value="TGR"/>
    <property type="match status" value="1"/>
</dbReference>
<dbReference type="InterPro" id="IPR036188">
    <property type="entry name" value="FAD/NAD-bd_sf"/>
</dbReference>
<dbReference type="Pfam" id="PF07992">
    <property type="entry name" value="Pyr_redox_2"/>
    <property type="match status" value="1"/>
</dbReference>
<comment type="similarity">
    <text evidence="1 14">Belongs to the class-I pyridine nucleotide-disulfide oxidoreductase family.</text>
</comment>
<feature type="binding site" evidence="12">
    <location>
        <position position="356"/>
    </location>
    <ligand>
        <name>FAD</name>
        <dbReference type="ChEBI" id="CHEBI:57692"/>
    </ligand>
</feature>
<dbReference type="GO" id="GO:0034599">
    <property type="term" value="P:cellular response to oxidative stress"/>
    <property type="evidence" value="ECO:0007669"/>
    <property type="project" value="TreeGrafter"/>
</dbReference>
<evidence type="ECO:0000256" key="7">
    <source>
        <dbReference type="ARBA" id="ARBA00023002"/>
    </source>
</evidence>
<evidence type="ECO:0000256" key="9">
    <source>
        <dbReference type="ARBA" id="ARBA00023284"/>
    </source>
</evidence>
<proteinExistence type="inferred from homology"/>
<dbReference type="OrthoDB" id="5956163at2759"/>
<dbReference type="InterPro" id="IPR016156">
    <property type="entry name" value="FAD/NAD-linked_Rdtase_dimer_sf"/>
</dbReference>
<feature type="domain" description="FAD/NAD(P)-binding" evidence="16">
    <location>
        <begin position="35"/>
        <end position="372"/>
    </location>
</feature>
<keyword evidence="9 14" id="KW-0676">Redox-active center</keyword>
<dbReference type="GO" id="GO:0005739">
    <property type="term" value="C:mitochondrion"/>
    <property type="evidence" value="ECO:0007669"/>
    <property type="project" value="TreeGrafter"/>
</dbReference>
<dbReference type="Proteomes" id="UP000009168">
    <property type="component" value="Unassembled WGS sequence"/>
</dbReference>
<dbReference type="PANTHER" id="PTHR42737:SF6">
    <property type="entry name" value="THIOREDOXIN-DISULFIDE REDUCTASE"/>
    <property type="match status" value="1"/>
</dbReference>
<dbReference type="Gene3D" id="3.50.50.60">
    <property type="entry name" value="FAD/NAD(P)-binding domain"/>
    <property type="match status" value="1"/>
</dbReference>
<dbReference type="RefSeq" id="XP_001027232.2">
    <property type="nucleotide sequence ID" value="XM_001027232.2"/>
</dbReference>
<dbReference type="InParanoid" id="Q24GS0"/>
<dbReference type="GO" id="GO:0006749">
    <property type="term" value="P:glutathione metabolic process"/>
    <property type="evidence" value="ECO:0007669"/>
    <property type="project" value="TreeGrafter"/>
</dbReference>
<dbReference type="InterPro" id="IPR012999">
    <property type="entry name" value="Pyr_OxRdtase_I_AS"/>
</dbReference>
<keyword evidence="7 14" id="KW-0560">Oxidoreductase</keyword>
<dbReference type="eggNOG" id="KOG4716">
    <property type="taxonomic scope" value="Eukaryota"/>
</dbReference>
<feature type="binding site" evidence="12">
    <location>
        <position position="315"/>
    </location>
    <ligand>
        <name>NAD(+)</name>
        <dbReference type="ChEBI" id="CHEBI:57540"/>
    </ligand>
</feature>